<keyword evidence="8 9" id="KW-0472">Membrane</keyword>
<comment type="similarity">
    <text evidence="1 9 11">Belongs to the peptidase A8 family.</text>
</comment>
<dbReference type="PANTHER" id="PTHR33695">
    <property type="entry name" value="LIPOPROTEIN SIGNAL PEPTIDASE"/>
    <property type="match status" value="1"/>
</dbReference>
<evidence type="ECO:0000256" key="1">
    <source>
        <dbReference type="ARBA" id="ARBA00006139"/>
    </source>
</evidence>
<feature type="transmembrane region" description="Helical" evidence="9">
    <location>
        <begin position="96"/>
        <end position="117"/>
    </location>
</feature>
<reference evidence="12 13" key="1">
    <citation type="journal article" date="2013" name="Int. J. Syst. Evol. Microbiol.">
        <title>Celerinatantimonas yamalensis sp. nov., a cold-adapted diazotrophic bacterium from a cold permafrost brine.</title>
        <authorList>
            <person name="Shcherbakova V."/>
            <person name="Chuvilskaya N."/>
            <person name="Rivkina E."/>
            <person name="Demidov N."/>
            <person name="Uchaeva V."/>
            <person name="Suetin S."/>
            <person name="Suzina N."/>
            <person name="Gilichinsky D."/>
        </authorList>
    </citation>
    <scope>NUCLEOTIDE SEQUENCE [LARGE SCALE GENOMIC DNA]</scope>
    <source>
        <strain evidence="12 13">C7</strain>
    </source>
</reference>
<evidence type="ECO:0000256" key="11">
    <source>
        <dbReference type="RuleBase" id="RU004181"/>
    </source>
</evidence>
<sequence length="163" mass="18285">MAASNQMRWLWLSAFMLIADQMTKHLVASSMALYQSIPINGFFDLVYVHNYGAAFSFLDSQGGAQRWLFSALAIVVCLFLAWCLKRMKEPQPLTACAYALIISGALGNVIDRLMYGYVIDFIDVHYGNYHWPAFNVADSCICAGAVLLILDSFVHSSKRIEKE</sequence>
<dbReference type="EMBL" id="JBEQCT010000009">
    <property type="protein sequence ID" value="MFM2486495.1"/>
    <property type="molecule type" value="Genomic_DNA"/>
</dbReference>
<proteinExistence type="inferred from homology"/>
<keyword evidence="4 9" id="KW-0812">Transmembrane</keyword>
<comment type="catalytic activity">
    <reaction evidence="9 10">
        <text>Release of signal peptides from bacterial membrane prolipoproteins. Hydrolyzes -Xaa-Yaa-Zaa-|-(S,diacylglyceryl)Cys-, in which Xaa is hydrophobic (preferably Leu), and Yaa (Ala or Ser) and Zaa (Gly or Ala) have small, neutral side chains.</text>
        <dbReference type="EC" id="3.4.23.36"/>
    </reaction>
</comment>
<dbReference type="NCBIfam" id="TIGR00077">
    <property type="entry name" value="lspA"/>
    <property type="match status" value="1"/>
</dbReference>
<evidence type="ECO:0000256" key="7">
    <source>
        <dbReference type="ARBA" id="ARBA00022989"/>
    </source>
</evidence>
<keyword evidence="13" id="KW-1185">Reference proteome</keyword>
<keyword evidence="2 9" id="KW-1003">Cell membrane</keyword>
<accession>A0ABW9G9X2</accession>
<dbReference type="HAMAP" id="MF_00161">
    <property type="entry name" value="LspA"/>
    <property type="match status" value="1"/>
</dbReference>
<evidence type="ECO:0000256" key="9">
    <source>
        <dbReference type="HAMAP-Rule" id="MF_00161"/>
    </source>
</evidence>
<feature type="transmembrane region" description="Helical" evidence="9">
    <location>
        <begin position="129"/>
        <end position="150"/>
    </location>
</feature>
<feature type="active site" evidence="9">
    <location>
        <position position="120"/>
    </location>
</feature>
<dbReference type="PROSITE" id="PS00855">
    <property type="entry name" value="SPASE_II"/>
    <property type="match status" value="1"/>
</dbReference>
<evidence type="ECO:0000313" key="12">
    <source>
        <dbReference type="EMBL" id="MFM2486495.1"/>
    </source>
</evidence>
<dbReference type="InterPro" id="IPR001872">
    <property type="entry name" value="Peptidase_A8"/>
</dbReference>
<dbReference type="PANTHER" id="PTHR33695:SF1">
    <property type="entry name" value="LIPOPROTEIN SIGNAL PEPTIDASE"/>
    <property type="match status" value="1"/>
</dbReference>
<comment type="caution">
    <text evidence="12">The sequence shown here is derived from an EMBL/GenBank/DDBJ whole genome shotgun (WGS) entry which is preliminary data.</text>
</comment>
<dbReference type="PRINTS" id="PR00781">
    <property type="entry name" value="LIPOSIGPTASE"/>
</dbReference>
<dbReference type="EC" id="3.4.23.36" evidence="9"/>
<evidence type="ECO:0000256" key="10">
    <source>
        <dbReference type="RuleBase" id="RU000594"/>
    </source>
</evidence>
<evidence type="ECO:0000256" key="2">
    <source>
        <dbReference type="ARBA" id="ARBA00022475"/>
    </source>
</evidence>
<dbReference type="GO" id="GO:0004190">
    <property type="term" value="F:aspartic-type endopeptidase activity"/>
    <property type="evidence" value="ECO:0007669"/>
    <property type="project" value="UniProtKB-EC"/>
</dbReference>
<organism evidence="12 13">
    <name type="scientific">Celerinatantimonas yamalensis</name>
    <dbReference type="NCBI Taxonomy" id="559956"/>
    <lineage>
        <taxon>Bacteria</taxon>
        <taxon>Pseudomonadati</taxon>
        <taxon>Pseudomonadota</taxon>
        <taxon>Gammaproteobacteria</taxon>
        <taxon>Celerinatantimonadaceae</taxon>
        <taxon>Celerinatantimonas</taxon>
    </lineage>
</organism>
<evidence type="ECO:0000256" key="4">
    <source>
        <dbReference type="ARBA" id="ARBA00022692"/>
    </source>
</evidence>
<comment type="caution">
    <text evidence="9">Lacks conserved residue(s) required for the propagation of feature annotation.</text>
</comment>
<comment type="subcellular location">
    <subcellularLocation>
        <location evidence="9">Cell membrane</location>
        <topology evidence="9">Multi-pass membrane protein</topology>
    </subcellularLocation>
</comment>
<protein>
    <recommendedName>
        <fullName evidence="9">Lipoprotein signal peptidase</fullName>
        <ecNumber evidence="9">3.4.23.36</ecNumber>
    </recommendedName>
    <alternativeName>
        <fullName evidence="9">Prolipoprotein signal peptidase</fullName>
    </alternativeName>
    <alternativeName>
        <fullName evidence="9">Signal peptidase II</fullName>
        <shortName evidence="9">SPase II</shortName>
    </alternativeName>
</protein>
<keyword evidence="3 9" id="KW-0645">Protease</keyword>
<comment type="function">
    <text evidence="9 10">This protein specifically catalyzes the removal of signal peptides from prolipoproteins.</text>
</comment>
<feature type="active site" evidence="9">
    <location>
        <position position="138"/>
    </location>
</feature>
<evidence type="ECO:0000313" key="13">
    <source>
        <dbReference type="Proteomes" id="UP001629953"/>
    </source>
</evidence>
<dbReference type="Pfam" id="PF01252">
    <property type="entry name" value="Peptidase_A8"/>
    <property type="match status" value="1"/>
</dbReference>
<keyword evidence="5 9" id="KW-0064">Aspartyl protease</keyword>
<evidence type="ECO:0000256" key="3">
    <source>
        <dbReference type="ARBA" id="ARBA00022670"/>
    </source>
</evidence>
<keyword evidence="6 9" id="KW-0378">Hydrolase</keyword>
<dbReference type="Proteomes" id="UP001629953">
    <property type="component" value="Unassembled WGS sequence"/>
</dbReference>
<evidence type="ECO:0000256" key="8">
    <source>
        <dbReference type="ARBA" id="ARBA00023136"/>
    </source>
</evidence>
<evidence type="ECO:0000256" key="5">
    <source>
        <dbReference type="ARBA" id="ARBA00022750"/>
    </source>
</evidence>
<name>A0ABW9G9X2_9GAMM</name>
<keyword evidence="7 9" id="KW-1133">Transmembrane helix</keyword>
<feature type="transmembrane region" description="Helical" evidence="9">
    <location>
        <begin position="67"/>
        <end position="84"/>
    </location>
</feature>
<evidence type="ECO:0000256" key="6">
    <source>
        <dbReference type="ARBA" id="ARBA00022801"/>
    </source>
</evidence>
<comment type="pathway">
    <text evidence="9">Protein modification; lipoprotein biosynthesis (signal peptide cleavage).</text>
</comment>
<gene>
    <name evidence="9 12" type="primary">lspA</name>
    <name evidence="12" type="ORF">ABUE30_15795</name>
</gene>